<evidence type="ECO:0000313" key="6">
    <source>
        <dbReference type="Proteomes" id="UP000717364"/>
    </source>
</evidence>
<dbReference type="InterPro" id="IPR006047">
    <property type="entry name" value="GH13_cat_dom"/>
</dbReference>
<comment type="similarity">
    <text evidence="1">Belongs to the glycosyl hydrolase 13 family. Sucrose phosphorylase subfamily.</text>
</comment>
<dbReference type="GO" id="GO:0005975">
    <property type="term" value="P:carbohydrate metabolic process"/>
    <property type="evidence" value="ECO:0007669"/>
    <property type="project" value="InterPro"/>
</dbReference>
<accession>A0A947GKP5</accession>
<evidence type="ECO:0000259" key="4">
    <source>
        <dbReference type="SMART" id="SM00642"/>
    </source>
</evidence>
<gene>
    <name evidence="5" type="ORF">IXB50_19775</name>
</gene>
<dbReference type="AlphaFoldDB" id="A0A947GKP5"/>
<keyword evidence="2" id="KW-0328">Glycosyltransferase</keyword>
<protein>
    <submittedName>
        <fullName evidence="5">Sugar phosphorylase</fullName>
    </submittedName>
</protein>
<reference evidence="5" key="1">
    <citation type="submission" date="2020-11" db="EMBL/GenBank/DDBJ databases">
        <authorList>
            <person name="Konstantinou D."/>
            <person name="Gkelis S."/>
            <person name="Popin R."/>
            <person name="Fewer D."/>
            <person name="Sivonen K."/>
        </authorList>
    </citation>
    <scope>NUCLEOTIDE SEQUENCE</scope>
    <source>
        <strain evidence="5">TAU-MAC 1115</strain>
    </source>
</reference>
<evidence type="ECO:0000256" key="2">
    <source>
        <dbReference type="ARBA" id="ARBA00022676"/>
    </source>
</evidence>
<dbReference type="Proteomes" id="UP000717364">
    <property type="component" value="Unassembled WGS sequence"/>
</dbReference>
<sequence length="659" mass="75030">MSKLDFPKRRVYSPAPDYTRPLLQLSEIQQQRLLGRLKFLYGEAAAIQHLPELERLLKVHIAHKTEAMKAQNGHFNPADRFTQQDIALITYGDILISESASPLATLAEFLECTSGLRGVFNTLHILPFFPYSSDRGFSITDFRTVDPNLGSWQDIESLSERYRLMFDGVFNHASSQSMPFQEMLNGNPDYQNFATTYHSPDELTSEQRGIIVRPRTSDILTQYQSINGPIWVWTTFSPDQIDLNFTNPKVLLEVIDTLLLYVRRGADIIRLDAVTYLWEEPGTPCANLAQTHEVIRLFRDVLDIADPQVALTTETNIPHEENITYFGDGYDEAQMVYNFALPPLVLYTFYREDSTELSKWVNTLAYPSDAMTFFNILDTHDGVGLLGVKNILSEEQISFIIRCAREHGALISYRTAEGGIEEPYEINSTWFSALNLDSEDEELDLQIKRMVASRSIALVLRGVPGIYLHGLIGTHNNIESVLKTKVKRDINRTIIHYGDLRHELKNSESRVAQMIAQLSRLLDIRVNNKAFHPNGDQKVFQLNPSIFALLRISPDCEQHILTLTNVTSRRCQISIPLEKLGVTGIYSEPSAPLARSDSHPEIVTDTLSKPFCAIPQDNYWYDLMGRRGWRIVNNTLDVTLAAYDVAWLIPLIELEQMIE</sequence>
<dbReference type="SUPFAM" id="SSF51445">
    <property type="entry name" value="(Trans)glycosidases"/>
    <property type="match status" value="1"/>
</dbReference>
<dbReference type="GO" id="GO:0016757">
    <property type="term" value="F:glycosyltransferase activity"/>
    <property type="evidence" value="ECO:0007669"/>
    <property type="project" value="UniProtKB-KW"/>
</dbReference>
<keyword evidence="6" id="KW-1185">Reference proteome</keyword>
<keyword evidence="3" id="KW-0808">Transferase</keyword>
<dbReference type="RefSeq" id="WP_215610729.1">
    <property type="nucleotide sequence ID" value="NZ_JADOES010000054.1"/>
</dbReference>
<evidence type="ECO:0000256" key="3">
    <source>
        <dbReference type="ARBA" id="ARBA00022679"/>
    </source>
</evidence>
<dbReference type="PANTHER" id="PTHR38784">
    <property type="entry name" value="SUCROSE PHOSPHORYLASE"/>
    <property type="match status" value="1"/>
</dbReference>
<dbReference type="Gene3D" id="3.90.400.10">
    <property type="entry name" value="Oligo-1,6-glucosidase, Domain 2"/>
    <property type="match status" value="1"/>
</dbReference>
<dbReference type="InterPro" id="IPR017853">
    <property type="entry name" value="GH"/>
</dbReference>
<evidence type="ECO:0000313" key="5">
    <source>
        <dbReference type="EMBL" id="MBT9317664.1"/>
    </source>
</evidence>
<dbReference type="SMART" id="SM00642">
    <property type="entry name" value="Aamy"/>
    <property type="match status" value="1"/>
</dbReference>
<dbReference type="Pfam" id="PF00128">
    <property type="entry name" value="Alpha-amylase"/>
    <property type="match status" value="1"/>
</dbReference>
<proteinExistence type="inferred from homology"/>
<dbReference type="InterPro" id="IPR045857">
    <property type="entry name" value="O16G_dom_2"/>
</dbReference>
<feature type="domain" description="Glycosyl hydrolase family 13 catalytic" evidence="4">
    <location>
        <begin position="104"/>
        <end position="454"/>
    </location>
</feature>
<dbReference type="PANTHER" id="PTHR38784:SF1">
    <property type="entry name" value="SUCROSE PHOSPHORYLASE"/>
    <property type="match status" value="1"/>
</dbReference>
<organism evidence="5 6">
    <name type="scientific">Leptothoe spongobia TAU-MAC 1115</name>
    <dbReference type="NCBI Taxonomy" id="1967444"/>
    <lineage>
        <taxon>Bacteria</taxon>
        <taxon>Bacillati</taxon>
        <taxon>Cyanobacteriota</taxon>
        <taxon>Cyanophyceae</taxon>
        <taxon>Nodosilineales</taxon>
        <taxon>Cymatolegaceae</taxon>
        <taxon>Leptothoe</taxon>
        <taxon>Leptothoe spongobia</taxon>
    </lineage>
</organism>
<comment type="caution">
    <text evidence="5">The sequence shown here is derived from an EMBL/GenBank/DDBJ whole genome shotgun (WGS) entry which is preliminary data.</text>
</comment>
<evidence type="ECO:0000256" key="1">
    <source>
        <dbReference type="ARBA" id="ARBA00008452"/>
    </source>
</evidence>
<name>A0A947GKP5_9CYAN</name>
<reference evidence="5" key="2">
    <citation type="journal article" date="2021" name="Mar. Drugs">
        <title>Genome Reduction and Secondary Metabolism of the Marine Sponge-Associated Cyanobacterium Leptothoe.</title>
        <authorList>
            <person name="Konstantinou D."/>
            <person name="Popin R.V."/>
            <person name="Fewer D.P."/>
            <person name="Sivonen K."/>
            <person name="Gkelis S."/>
        </authorList>
    </citation>
    <scope>NUCLEOTIDE SEQUENCE</scope>
    <source>
        <strain evidence="5">TAU-MAC 1115</strain>
    </source>
</reference>
<dbReference type="EMBL" id="JADOES010000054">
    <property type="protein sequence ID" value="MBT9317664.1"/>
    <property type="molecule type" value="Genomic_DNA"/>
</dbReference>
<dbReference type="Gene3D" id="3.20.20.80">
    <property type="entry name" value="Glycosidases"/>
    <property type="match status" value="1"/>
</dbReference>